<sequence length="221" mass="25955">MRFKDIFATSDDTQSLGNKFRNKRIADFRSKIESLTKPLNILDVGGLESFWVNGGFADDPDYNISILNLNEIPVHYSNFTSLIGDATFLHEFKDGEFDIVFSNSVIEHLYTKENQIKMASEICRVGKSYYVQTPNKHFFVEPHYLLPFFQYLPANLKYFILTKTPLSRRKKWNKAEAQQYIDEIRLLSLSEMKELFPEADFYMEEFYGMIKSFTAHNFIKE</sequence>
<dbReference type="Gene3D" id="3.40.50.150">
    <property type="entry name" value="Vaccinia Virus protein VP39"/>
    <property type="match status" value="1"/>
</dbReference>
<dbReference type="AlphaFoldDB" id="A0A1G9Y6V8"/>
<feature type="domain" description="Methyltransferase type 11" evidence="1">
    <location>
        <begin position="79"/>
        <end position="127"/>
    </location>
</feature>
<dbReference type="SUPFAM" id="SSF53335">
    <property type="entry name" value="S-adenosyl-L-methionine-dependent methyltransferases"/>
    <property type="match status" value="1"/>
</dbReference>
<gene>
    <name evidence="2" type="ORF">SAMN05421813_1369</name>
</gene>
<evidence type="ECO:0000313" key="2">
    <source>
        <dbReference type="EMBL" id="SDN04809.1"/>
    </source>
</evidence>
<dbReference type="STRING" id="990371.SAMN05421813_1369"/>
<keyword evidence="2" id="KW-0489">Methyltransferase</keyword>
<dbReference type="Pfam" id="PF08241">
    <property type="entry name" value="Methyltransf_11"/>
    <property type="match status" value="1"/>
</dbReference>
<dbReference type="GO" id="GO:0008757">
    <property type="term" value="F:S-adenosylmethionine-dependent methyltransferase activity"/>
    <property type="evidence" value="ECO:0007669"/>
    <property type="project" value="InterPro"/>
</dbReference>
<name>A0A1G9Y6V8_9SPHI</name>
<dbReference type="GO" id="GO:0032259">
    <property type="term" value="P:methylation"/>
    <property type="evidence" value="ECO:0007669"/>
    <property type="project" value="UniProtKB-KW"/>
</dbReference>
<proteinExistence type="predicted"/>
<dbReference type="Proteomes" id="UP000199226">
    <property type="component" value="Unassembled WGS sequence"/>
</dbReference>
<reference evidence="3" key="1">
    <citation type="submission" date="2016-10" db="EMBL/GenBank/DDBJ databases">
        <authorList>
            <person name="Varghese N."/>
            <person name="Submissions S."/>
        </authorList>
    </citation>
    <scope>NUCLEOTIDE SEQUENCE [LARGE SCALE GENOMIC DNA]</scope>
    <source>
        <strain evidence="3">DSM 24536</strain>
    </source>
</reference>
<keyword evidence="2" id="KW-0808">Transferase</keyword>
<accession>A0A1G9Y6V8</accession>
<dbReference type="EMBL" id="FNHH01000036">
    <property type="protein sequence ID" value="SDN04809.1"/>
    <property type="molecule type" value="Genomic_DNA"/>
</dbReference>
<dbReference type="InterPro" id="IPR029063">
    <property type="entry name" value="SAM-dependent_MTases_sf"/>
</dbReference>
<evidence type="ECO:0000259" key="1">
    <source>
        <dbReference type="Pfam" id="PF08241"/>
    </source>
</evidence>
<dbReference type="InterPro" id="IPR013216">
    <property type="entry name" value="Methyltransf_11"/>
</dbReference>
<evidence type="ECO:0000313" key="3">
    <source>
        <dbReference type="Proteomes" id="UP000199226"/>
    </source>
</evidence>
<keyword evidence="3" id="KW-1185">Reference proteome</keyword>
<protein>
    <submittedName>
        <fullName evidence="2">Methyltransferase domain-containing protein</fullName>
    </submittedName>
</protein>
<dbReference type="RefSeq" id="WP_090706844.1">
    <property type="nucleotide sequence ID" value="NZ_FNHH01000036.1"/>
</dbReference>
<dbReference type="OrthoDB" id="7260171at2"/>
<organism evidence="2 3">
    <name type="scientific">Daejeonella rubra</name>
    <dbReference type="NCBI Taxonomy" id="990371"/>
    <lineage>
        <taxon>Bacteria</taxon>
        <taxon>Pseudomonadati</taxon>
        <taxon>Bacteroidota</taxon>
        <taxon>Sphingobacteriia</taxon>
        <taxon>Sphingobacteriales</taxon>
        <taxon>Sphingobacteriaceae</taxon>
        <taxon>Daejeonella</taxon>
    </lineage>
</organism>